<comment type="caution">
    <text evidence="2">The sequence shown here is derived from an EMBL/GenBank/DDBJ whole genome shotgun (WGS) entry which is preliminary data.</text>
</comment>
<name>A0AA36JB37_9DINO</name>
<dbReference type="Proteomes" id="UP001178507">
    <property type="component" value="Unassembled WGS sequence"/>
</dbReference>
<evidence type="ECO:0000313" key="3">
    <source>
        <dbReference type="Proteomes" id="UP001178507"/>
    </source>
</evidence>
<evidence type="ECO:0000256" key="1">
    <source>
        <dbReference type="SAM" id="MobiDB-lite"/>
    </source>
</evidence>
<feature type="compositionally biased region" description="Low complexity" evidence="1">
    <location>
        <begin position="594"/>
        <end position="603"/>
    </location>
</feature>
<dbReference type="EMBL" id="CAUJNA010003473">
    <property type="protein sequence ID" value="CAJ1402947.1"/>
    <property type="molecule type" value="Genomic_DNA"/>
</dbReference>
<gene>
    <name evidence="2" type="ORF">EVOR1521_LOCUS25720</name>
</gene>
<organism evidence="2 3">
    <name type="scientific">Effrenium voratum</name>
    <dbReference type="NCBI Taxonomy" id="2562239"/>
    <lineage>
        <taxon>Eukaryota</taxon>
        <taxon>Sar</taxon>
        <taxon>Alveolata</taxon>
        <taxon>Dinophyceae</taxon>
        <taxon>Suessiales</taxon>
        <taxon>Symbiodiniaceae</taxon>
        <taxon>Effrenium</taxon>
    </lineage>
</organism>
<dbReference type="AlphaFoldDB" id="A0AA36JB37"/>
<keyword evidence="3" id="KW-1185">Reference proteome</keyword>
<reference evidence="2" key="1">
    <citation type="submission" date="2023-08" db="EMBL/GenBank/DDBJ databases">
        <authorList>
            <person name="Chen Y."/>
            <person name="Shah S."/>
            <person name="Dougan E. K."/>
            <person name="Thang M."/>
            <person name="Chan C."/>
        </authorList>
    </citation>
    <scope>NUCLEOTIDE SEQUENCE</scope>
</reference>
<feature type="region of interest" description="Disordered" evidence="1">
    <location>
        <begin position="577"/>
        <end position="653"/>
    </location>
</feature>
<feature type="compositionally biased region" description="Gly residues" evidence="1">
    <location>
        <begin position="10"/>
        <end position="19"/>
    </location>
</feature>
<evidence type="ECO:0000313" key="2">
    <source>
        <dbReference type="EMBL" id="CAJ1402947.1"/>
    </source>
</evidence>
<feature type="region of interest" description="Disordered" evidence="1">
    <location>
        <begin position="1"/>
        <end position="22"/>
    </location>
</feature>
<sequence length="653" mass="75122">MAHQCSPGGQTAGPGGRGCRSGRLRPLAGGGYWRRLRTIAEESLWPIESERPLRQLEKKLGVLRESLDLVFDFSNALQMQTRCFQTWVQKIRAQRRAEERRFGLRYPSLCLKLWAAHSHQVLAKKRARARLVGHGGAIVEQASWGFRLGAACSAFGAWRRFAALRRAPRLESRLLLSLCSSNLDDERASKRVLSLMLGSWHQRCLRRSVMHNFQCQHLSKQGRQGLFSAMHSWRRLCVHNQALRRGALRRLGEDERLKVFMVFDYWHKHLKADLRQAEAERLAMMGTWQRWRRKQMAQRWALRTGLLRESEGAKRDFLRFRAVFGAWKRRARHGRRVTQLVGKAVGPHGLKRYAWSAWATHLLRRRRSGCGAYQRAAARLAGDQARGLLASALHGWWSGMLLRHSTRQSFHLGLRKLQRWRIAQQRFGGGRGDCALSAQILGAHEALSAEQRKHFLTARSLREWQRVVDERRTLGALQGHVGRREAALQRATGAWGSHQAQIFLHVVWRSWRRWAHECHVERLNQRFQGELRRAVQAWARGDLLFMADLEAQRRELCFLQWRRVSAEERRRVRVGKLEEPAAPSEPRAARPRGRAAGCTRRPTQLPVPAGRPRGVRAQLGRRVDPWSGSEKQLDSDPSMPAVSRCLEPKAPGV</sequence>
<proteinExistence type="predicted"/>
<protein>
    <submittedName>
        <fullName evidence="2">Uncharacterized protein</fullName>
    </submittedName>
</protein>
<accession>A0AA36JB37</accession>